<name>A0A679IQM4_9ENTE</name>
<keyword evidence="2" id="KW-1185">Reference proteome</keyword>
<gene>
    <name evidence="1" type="ORF">EsVE80_17870</name>
</gene>
<organism evidence="1 2">
    <name type="scientific">Enterococcus saigonensis</name>
    <dbReference type="NCBI Taxonomy" id="1805431"/>
    <lineage>
        <taxon>Bacteria</taxon>
        <taxon>Bacillati</taxon>
        <taxon>Bacillota</taxon>
        <taxon>Bacilli</taxon>
        <taxon>Lactobacillales</taxon>
        <taxon>Enterococcaceae</taxon>
        <taxon>Enterococcus</taxon>
    </lineage>
</organism>
<dbReference type="KEGG" id="esg:EsVE80_17870"/>
<protein>
    <submittedName>
        <fullName evidence="1">Uncharacterized protein</fullName>
    </submittedName>
</protein>
<dbReference type="Proteomes" id="UP000502998">
    <property type="component" value="Chromosome"/>
</dbReference>
<proteinExistence type="predicted"/>
<sequence length="304" mass="36374">MNKDRRFFLKDTEFQESIEQVITLISEVDNEIFSRYVEVTRHIMELNKLFYVFRYNLKNLLDHFVLNTNDLIESKDAQLSDDEYYYQINALTINFISSAKTLTDSIEVCMKSFLSAADFSSFKEKVISKQYDDKFSYRFLIHMRHYAQHGHLPINIHEQKAYFDLDEILSMPHFDLNRKLKNEIDELKADIYNQFGNMPYISYVFTIAEFNLIITEIYFKFLNEVKPILVELNNKKNQILNEHPEYRFVNPDGSINAMIFYYNDGESFHCFNGNDNSIEMYASMKREVKKILKNETHQYNKLRI</sequence>
<reference evidence="1 2" key="1">
    <citation type="submission" date="2020-02" db="EMBL/GenBank/DDBJ databases">
        <title>Characterization of vanA genotype vancomycin-resistant Enterococcus saigonensis VE80.</title>
        <authorList>
            <person name="Harada T."/>
            <person name="Motooka D."/>
            <person name="Nakamura S."/>
            <person name="Yamamoto Y."/>
            <person name="Kawahara R."/>
            <person name="Kawatsu K."/>
        </authorList>
    </citation>
    <scope>NUCLEOTIDE SEQUENCE [LARGE SCALE GENOMIC DNA]</scope>
    <source>
        <strain evidence="1 2">VE80</strain>
    </source>
</reference>
<dbReference type="RefSeq" id="WP_173103439.1">
    <property type="nucleotide sequence ID" value="NZ_AP022822.1"/>
</dbReference>
<evidence type="ECO:0000313" key="1">
    <source>
        <dbReference type="EMBL" id="BCA86264.1"/>
    </source>
</evidence>
<dbReference type="AlphaFoldDB" id="A0A679IQM4"/>
<evidence type="ECO:0000313" key="2">
    <source>
        <dbReference type="Proteomes" id="UP000502998"/>
    </source>
</evidence>
<accession>A0A679IQM4</accession>
<dbReference type="EMBL" id="AP022822">
    <property type="protein sequence ID" value="BCA86264.1"/>
    <property type="molecule type" value="Genomic_DNA"/>
</dbReference>